<evidence type="ECO:0000256" key="2">
    <source>
        <dbReference type="SAM" id="MobiDB-lite"/>
    </source>
</evidence>
<sequence>MELSAIIQHYDNLLETRDNQVMHLTNQLESEQRRAAMLESELGLALAASSRAEDAHAVELAKVEGDVARVLAERRGLMEKLQGIEVVEDAVREMVVQMKMQTAHNRQIGAMQGELGRISELMLQNDQLRDRLREVLGTREQLRAQVKSMASTTELAQRQQRIQQRSQLDTASLMRSSTANAYSRAGSALSVGRPRPSTAAQLLASRRATAEEQAKAAAEEQEEHDPLYLTWKLTNVGKLHKGIKTSIREIKRDLTEAAPTWAKGEQHSGMAGRAQSIGM</sequence>
<dbReference type="EMBL" id="PGGS01000413">
    <property type="protein sequence ID" value="PNH04200.1"/>
    <property type="molecule type" value="Genomic_DNA"/>
</dbReference>
<evidence type="ECO:0000313" key="3">
    <source>
        <dbReference type="EMBL" id="PNH04200.1"/>
    </source>
</evidence>
<name>A0A2J7ZVB5_9CHLO</name>
<dbReference type="AlphaFoldDB" id="A0A2J7ZVB5"/>
<keyword evidence="4" id="KW-1185">Reference proteome</keyword>
<feature type="region of interest" description="Disordered" evidence="2">
    <location>
        <begin position="260"/>
        <end position="279"/>
    </location>
</feature>
<accession>A0A2J7ZVB5</accession>
<evidence type="ECO:0000256" key="1">
    <source>
        <dbReference type="SAM" id="Coils"/>
    </source>
</evidence>
<proteinExistence type="predicted"/>
<protein>
    <submittedName>
        <fullName evidence="3">Uncharacterized protein</fullName>
    </submittedName>
</protein>
<comment type="caution">
    <text evidence="3">The sequence shown here is derived from an EMBL/GenBank/DDBJ whole genome shotgun (WGS) entry which is preliminary data.</text>
</comment>
<evidence type="ECO:0000313" key="4">
    <source>
        <dbReference type="Proteomes" id="UP000236333"/>
    </source>
</evidence>
<reference evidence="3 4" key="1">
    <citation type="journal article" date="2017" name="Mol. Biol. Evol.">
        <title>The 4-celled Tetrabaena socialis nuclear genome reveals the essential components for genetic control of cell number at the origin of multicellularity in the volvocine lineage.</title>
        <authorList>
            <person name="Featherston J."/>
            <person name="Arakaki Y."/>
            <person name="Hanschen E.R."/>
            <person name="Ferris P.J."/>
            <person name="Michod R.E."/>
            <person name="Olson B.J.S.C."/>
            <person name="Nozaki H."/>
            <person name="Durand P.M."/>
        </authorList>
    </citation>
    <scope>NUCLEOTIDE SEQUENCE [LARGE SCALE GENOMIC DNA]</scope>
    <source>
        <strain evidence="3 4">NIES-571</strain>
    </source>
</reference>
<gene>
    <name evidence="3" type="ORF">TSOC_009663</name>
</gene>
<dbReference type="Proteomes" id="UP000236333">
    <property type="component" value="Unassembled WGS sequence"/>
</dbReference>
<dbReference type="OrthoDB" id="550833at2759"/>
<feature type="coiled-coil region" evidence="1">
    <location>
        <begin position="118"/>
        <end position="145"/>
    </location>
</feature>
<organism evidence="3 4">
    <name type="scientific">Tetrabaena socialis</name>
    <dbReference type="NCBI Taxonomy" id="47790"/>
    <lineage>
        <taxon>Eukaryota</taxon>
        <taxon>Viridiplantae</taxon>
        <taxon>Chlorophyta</taxon>
        <taxon>core chlorophytes</taxon>
        <taxon>Chlorophyceae</taxon>
        <taxon>CS clade</taxon>
        <taxon>Chlamydomonadales</taxon>
        <taxon>Tetrabaenaceae</taxon>
        <taxon>Tetrabaena</taxon>
    </lineage>
</organism>
<keyword evidence="1" id="KW-0175">Coiled coil</keyword>